<gene>
    <name evidence="2" type="ORF">H8S75_26920</name>
</gene>
<evidence type="ECO:0000313" key="3">
    <source>
        <dbReference type="Proteomes" id="UP000634672"/>
    </source>
</evidence>
<reference evidence="2 3" key="1">
    <citation type="submission" date="2020-08" db="EMBL/GenBank/DDBJ databases">
        <title>Genome public.</title>
        <authorList>
            <person name="Liu C."/>
            <person name="Sun Q."/>
        </authorList>
    </citation>
    <scope>NUCLEOTIDE SEQUENCE [LARGE SCALE GENOMIC DNA]</scope>
    <source>
        <strain evidence="2 3">NSJ-66</strain>
    </source>
</reference>
<name>A0ABR7HEL8_9FIRM</name>
<evidence type="ECO:0000313" key="2">
    <source>
        <dbReference type="EMBL" id="MBC5711570.1"/>
    </source>
</evidence>
<sequence>MDSPEKHEAVNAEKHTEHPEECTVEHTAELREILTEEQAESSYDCFADALADSRL</sequence>
<keyword evidence="3" id="KW-1185">Reference proteome</keyword>
<dbReference type="Proteomes" id="UP000634672">
    <property type="component" value="Unassembled WGS sequence"/>
</dbReference>
<proteinExistence type="predicted"/>
<feature type="region of interest" description="Disordered" evidence="1">
    <location>
        <begin position="1"/>
        <end position="24"/>
    </location>
</feature>
<organism evidence="2 3">
    <name type="scientific">Hungatella hominis</name>
    <dbReference type="NCBI Taxonomy" id="2763050"/>
    <lineage>
        <taxon>Bacteria</taxon>
        <taxon>Bacillati</taxon>
        <taxon>Bacillota</taxon>
        <taxon>Clostridia</taxon>
        <taxon>Lachnospirales</taxon>
        <taxon>Lachnospiraceae</taxon>
        <taxon>Hungatella</taxon>
    </lineage>
</organism>
<accession>A0ABR7HEL8</accession>
<comment type="caution">
    <text evidence="2">The sequence shown here is derived from an EMBL/GenBank/DDBJ whole genome shotgun (WGS) entry which is preliminary data.</text>
</comment>
<dbReference type="RefSeq" id="WP_187024163.1">
    <property type="nucleotide sequence ID" value="NZ_JACOPB010000019.1"/>
</dbReference>
<protein>
    <submittedName>
        <fullName evidence="2">Uncharacterized protein</fullName>
    </submittedName>
</protein>
<dbReference type="EMBL" id="JACOPB010000019">
    <property type="protein sequence ID" value="MBC5711570.1"/>
    <property type="molecule type" value="Genomic_DNA"/>
</dbReference>
<evidence type="ECO:0000256" key="1">
    <source>
        <dbReference type="SAM" id="MobiDB-lite"/>
    </source>
</evidence>